<dbReference type="SUPFAM" id="SSF53098">
    <property type="entry name" value="Ribonuclease H-like"/>
    <property type="match status" value="1"/>
</dbReference>
<comment type="caution">
    <text evidence="2">The sequence shown here is derived from an EMBL/GenBank/DDBJ whole genome shotgun (WGS) entry which is preliminary data.</text>
</comment>
<dbReference type="Pfam" id="PF17921">
    <property type="entry name" value="Integrase_H2C2"/>
    <property type="match status" value="1"/>
</dbReference>
<dbReference type="InterPro" id="IPR041588">
    <property type="entry name" value="Integrase_H2C2"/>
</dbReference>
<gene>
    <name evidence="2" type="ORF">CRG98_015958</name>
</gene>
<accession>A0A2I0K647</accession>
<evidence type="ECO:0000313" key="2">
    <source>
        <dbReference type="EMBL" id="PKI63640.1"/>
    </source>
</evidence>
<evidence type="ECO:0000259" key="1">
    <source>
        <dbReference type="Pfam" id="PF17921"/>
    </source>
</evidence>
<dbReference type="STRING" id="22663.A0A2I0K647"/>
<reference evidence="2 3" key="1">
    <citation type="submission" date="2017-11" db="EMBL/GenBank/DDBJ databases">
        <title>De-novo sequencing of pomegranate (Punica granatum L.) genome.</title>
        <authorList>
            <person name="Akparov Z."/>
            <person name="Amiraslanov A."/>
            <person name="Hajiyeva S."/>
            <person name="Abbasov M."/>
            <person name="Kaur K."/>
            <person name="Hamwieh A."/>
            <person name="Solovyev V."/>
            <person name="Salamov A."/>
            <person name="Braich B."/>
            <person name="Kosarev P."/>
            <person name="Mahmoud A."/>
            <person name="Hajiyev E."/>
            <person name="Babayeva S."/>
            <person name="Izzatullayeva V."/>
            <person name="Mammadov A."/>
            <person name="Mammadov A."/>
            <person name="Sharifova S."/>
            <person name="Ojaghi J."/>
            <person name="Eynullazada K."/>
            <person name="Bayramov B."/>
            <person name="Abdulazimova A."/>
            <person name="Shahmuradov I."/>
        </authorList>
    </citation>
    <scope>NUCLEOTIDE SEQUENCE [LARGE SCALE GENOMIC DNA]</scope>
    <source>
        <strain evidence="3">cv. AG2017</strain>
        <tissue evidence="2">Leaf</tissue>
    </source>
</reference>
<dbReference type="Gene3D" id="3.30.420.10">
    <property type="entry name" value="Ribonuclease H-like superfamily/Ribonuclease H"/>
    <property type="match status" value="1"/>
</dbReference>
<dbReference type="GO" id="GO:0003676">
    <property type="term" value="F:nucleic acid binding"/>
    <property type="evidence" value="ECO:0007669"/>
    <property type="project" value="InterPro"/>
</dbReference>
<dbReference type="InterPro" id="IPR036397">
    <property type="entry name" value="RNaseH_sf"/>
</dbReference>
<sequence length="127" mass="14885">MFGNRICVPDDAELKREILAQAHGSPYAMHPGSTKMYYNLKRSYWWYNMKKEIAEYVAECLVYGQSERTIQTLEDMLRACIIEFQGSWDDYLPLMEFAYNNSYQSSIGMAPYESLFWLGLSNTFVLE</sequence>
<feature type="domain" description="Integrase zinc-binding" evidence="1">
    <location>
        <begin position="12"/>
        <end position="64"/>
    </location>
</feature>
<dbReference type="Proteomes" id="UP000233551">
    <property type="component" value="Unassembled WGS sequence"/>
</dbReference>
<keyword evidence="3" id="KW-1185">Reference proteome</keyword>
<protein>
    <recommendedName>
        <fullName evidence="1">Integrase zinc-binding domain-containing protein</fullName>
    </recommendedName>
</protein>
<dbReference type="EMBL" id="PGOL01000879">
    <property type="protein sequence ID" value="PKI63640.1"/>
    <property type="molecule type" value="Genomic_DNA"/>
</dbReference>
<dbReference type="InterPro" id="IPR012337">
    <property type="entry name" value="RNaseH-like_sf"/>
</dbReference>
<dbReference type="InterPro" id="IPR052160">
    <property type="entry name" value="Gypsy_RT_Integrase-like"/>
</dbReference>
<dbReference type="Gene3D" id="1.10.340.70">
    <property type="match status" value="1"/>
</dbReference>
<dbReference type="PANTHER" id="PTHR47266">
    <property type="entry name" value="ENDONUCLEASE-RELATED"/>
    <property type="match status" value="1"/>
</dbReference>
<evidence type="ECO:0000313" key="3">
    <source>
        <dbReference type="Proteomes" id="UP000233551"/>
    </source>
</evidence>
<dbReference type="AlphaFoldDB" id="A0A2I0K647"/>
<organism evidence="2 3">
    <name type="scientific">Punica granatum</name>
    <name type="common">Pomegranate</name>
    <dbReference type="NCBI Taxonomy" id="22663"/>
    <lineage>
        <taxon>Eukaryota</taxon>
        <taxon>Viridiplantae</taxon>
        <taxon>Streptophyta</taxon>
        <taxon>Embryophyta</taxon>
        <taxon>Tracheophyta</taxon>
        <taxon>Spermatophyta</taxon>
        <taxon>Magnoliopsida</taxon>
        <taxon>eudicotyledons</taxon>
        <taxon>Gunneridae</taxon>
        <taxon>Pentapetalae</taxon>
        <taxon>rosids</taxon>
        <taxon>malvids</taxon>
        <taxon>Myrtales</taxon>
        <taxon>Lythraceae</taxon>
        <taxon>Punica</taxon>
    </lineage>
</organism>
<proteinExistence type="predicted"/>
<name>A0A2I0K647_PUNGR</name>